<accession>A0A2U1K988</accession>
<sequence>MCVEDDVEFPLFANNDEFTFTLEKASAYNSDEESLSDDEERGNCMQLSKCFTVETDDYQKCEPFILGGNRKDGICTCLAENAEADTLANVNENADFAQFHPVSA</sequence>
<name>A0A2U1K988_ARTAN</name>
<dbReference type="Proteomes" id="UP000245207">
    <property type="component" value="Unassembled WGS sequence"/>
</dbReference>
<protein>
    <submittedName>
        <fullName evidence="1">Uncharacterized protein</fullName>
    </submittedName>
</protein>
<gene>
    <name evidence="1" type="ORF">CTI12_AA626120</name>
</gene>
<proteinExistence type="predicted"/>
<keyword evidence="2" id="KW-1185">Reference proteome</keyword>
<dbReference type="EMBL" id="PKPP01030658">
    <property type="protein sequence ID" value="PWA21040.1"/>
    <property type="molecule type" value="Genomic_DNA"/>
</dbReference>
<evidence type="ECO:0000313" key="2">
    <source>
        <dbReference type="Proteomes" id="UP000245207"/>
    </source>
</evidence>
<dbReference type="AlphaFoldDB" id="A0A2U1K988"/>
<organism evidence="1 2">
    <name type="scientific">Artemisia annua</name>
    <name type="common">Sweet wormwood</name>
    <dbReference type="NCBI Taxonomy" id="35608"/>
    <lineage>
        <taxon>Eukaryota</taxon>
        <taxon>Viridiplantae</taxon>
        <taxon>Streptophyta</taxon>
        <taxon>Embryophyta</taxon>
        <taxon>Tracheophyta</taxon>
        <taxon>Spermatophyta</taxon>
        <taxon>Magnoliopsida</taxon>
        <taxon>eudicotyledons</taxon>
        <taxon>Gunneridae</taxon>
        <taxon>Pentapetalae</taxon>
        <taxon>asterids</taxon>
        <taxon>campanulids</taxon>
        <taxon>Asterales</taxon>
        <taxon>Asteraceae</taxon>
        <taxon>Asteroideae</taxon>
        <taxon>Anthemideae</taxon>
        <taxon>Artemisiinae</taxon>
        <taxon>Artemisia</taxon>
    </lineage>
</organism>
<reference evidence="1 2" key="1">
    <citation type="journal article" date="2018" name="Mol. Plant">
        <title>The genome of Artemisia annua provides insight into the evolution of Asteraceae family and artemisinin biosynthesis.</title>
        <authorList>
            <person name="Shen Q."/>
            <person name="Zhang L."/>
            <person name="Liao Z."/>
            <person name="Wang S."/>
            <person name="Yan T."/>
            <person name="Shi P."/>
            <person name="Liu M."/>
            <person name="Fu X."/>
            <person name="Pan Q."/>
            <person name="Wang Y."/>
            <person name="Lv Z."/>
            <person name="Lu X."/>
            <person name="Zhang F."/>
            <person name="Jiang W."/>
            <person name="Ma Y."/>
            <person name="Chen M."/>
            <person name="Hao X."/>
            <person name="Li L."/>
            <person name="Tang Y."/>
            <person name="Lv G."/>
            <person name="Zhou Y."/>
            <person name="Sun X."/>
            <person name="Brodelius P.E."/>
            <person name="Rose J.K.C."/>
            <person name="Tang K."/>
        </authorList>
    </citation>
    <scope>NUCLEOTIDE SEQUENCE [LARGE SCALE GENOMIC DNA]</scope>
    <source>
        <strain evidence="2">cv. Huhao1</strain>
        <tissue evidence="1">Leaf</tissue>
    </source>
</reference>
<comment type="caution">
    <text evidence="1">The sequence shown here is derived from an EMBL/GenBank/DDBJ whole genome shotgun (WGS) entry which is preliminary data.</text>
</comment>
<evidence type="ECO:0000313" key="1">
    <source>
        <dbReference type="EMBL" id="PWA21040.1"/>
    </source>
</evidence>